<keyword evidence="15" id="KW-1185">Reference proteome</keyword>
<dbReference type="InterPro" id="IPR045034">
    <property type="entry name" value="O-acyltransferase_WSD1-like"/>
</dbReference>
<evidence type="ECO:0000256" key="2">
    <source>
        <dbReference type="ARBA" id="ARBA00005189"/>
    </source>
</evidence>
<organism evidence="14 15">
    <name type="scientific">Nonomuraea monospora</name>
    <dbReference type="NCBI Taxonomy" id="568818"/>
    <lineage>
        <taxon>Bacteria</taxon>
        <taxon>Bacillati</taxon>
        <taxon>Actinomycetota</taxon>
        <taxon>Actinomycetes</taxon>
        <taxon>Streptosporangiales</taxon>
        <taxon>Streptosporangiaceae</taxon>
        <taxon>Nonomuraea</taxon>
    </lineage>
</organism>
<evidence type="ECO:0000256" key="4">
    <source>
        <dbReference type="ARBA" id="ARBA00013244"/>
    </source>
</evidence>
<evidence type="ECO:0000313" key="14">
    <source>
        <dbReference type="EMBL" id="GAA2204877.1"/>
    </source>
</evidence>
<dbReference type="Pfam" id="PF03007">
    <property type="entry name" value="WS_DGAT_cat"/>
    <property type="match status" value="2"/>
</dbReference>
<proteinExistence type="inferred from homology"/>
<dbReference type="EMBL" id="BAAAQX010000001">
    <property type="protein sequence ID" value="GAA2204877.1"/>
    <property type="molecule type" value="Genomic_DNA"/>
</dbReference>
<dbReference type="Proteomes" id="UP001499843">
    <property type="component" value="Unassembled WGS sequence"/>
</dbReference>
<comment type="similarity">
    <text evidence="3">Belongs to the long-chain O-acyltransferase family.</text>
</comment>
<name>A0ABN3C6J8_9ACTN</name>
<keyword evidence="5" id="KW-0444">Lipid biosynthesis</keyword>
<evidence type="ECO:0000256" key="9">
    <source>
        <dbReference type="ARBA" id="ARBA00023315"/>
    </source>
</evidence>
<comment type="pathway">
    <text evidence="2">Lipid metabolism.</text>
</comment>
<dbReference type="SUPFAM" id="SSF52777">
    <property type="entry name" value="CoA-dependent acyltransferases"/>
    <property type="match status" value="2"/>
</dbReference>
<evidence type="ECO:0000256" key="5">
    <source>
        <dbReference type="ARBA" id="ARBA00022516"/>
    </source>
</evidence>
<reference evidence="14 15" key="1">
    <citation type="journal article" date="2019" name="Int. J. Syst. Evol. Microbiol.">
        <title>The Global Catalogue of Microorganisms (GCM) 10K type strain sequencing project: providing services to taxonomists for standard genome sequencing and annotation.</title>
        <authorList>
            <consortium name="The Broad Institute Genomics Platform"/>
            <consortium name="The Broad Institute Genome Sequencing Center for Infectious Disease"/>
            <person name="Wu L."/>
            <person name="Ma J."/>
        </authorList>
    </citation>
    <scope>NUCLEOTIDE SEQUENCE [LARGE SCALE GENOMIC DNA]</scope>
    <source>
        <strain evidence="14 15">JCM 16114</strain>
    </source>
</reference>
<comment type="pathway">
    <text evidence="1">Glycerolipid metabolism; triacylglycerol biosynthesis.</text>
</comment>
<protein>
    <recommendedName>
        <fullName evidence="4">diacylglycerol O-acyltransferase</fullName>
        <ecNumber evidence="4">2.3.1.20</ecNumber>
    </recommendedName>
</protein>
<dbReference type="PANTHER" id="PTHR31650:SF1">
    <property type="entry name" value="WAX ESTER SYNTHASE_DIACYLGLYCEROL ACYLTRANSFERASE 4-RELATED"/>
    <property type="match status" value="1"/>
</dbReference>
<dbReference type="InterPro" id="IPR004255">
    <property type="entry name" value="O-acyltransferase_WSD1_N"/>
</dbReference>
<evidence type="ECO:0000259" key="12">
    <source>
        <dbReference type="Pfam" id="PF03007"/>
    </source>
</evidence>
<feature type="compositionally biased region" description="Polar residues" evidence="11">
    <location>
        <begin position="225"/>
        <end position="241"/>
    </location>
</feature>
<feature type="domain" description="O-acyltransferase WSD1-like N-terminal" evidence="12">
    <location>
        <begin position="289"/>
        <end position="360"/>
    </location>
</feature>
<sequence length="570" mass="59975">MLRQLTALDAQFLNVETPTTAAHVAGLAILDSADGAVTRSALAQLLLDRVHLSPALSLRLAEVPLGLDHPYWAADPDFDIDNHLFEMTLPLPGDHWQLADAVAQIHARRLDRAHPLWEMHLINGLGEGKVAVYTKVHHAAIDGVSGAETLATLLDLTPDGHLTSSARRRAKAAPPAASAGVPDRAKATAPAPAPAPAPASASTPALTTVLVSDPAPAPAPSTTAGPNSDSASTPAAISAPNSDPARPRDNTPTLLDMLTGAALRTATHPVRAVQSAVRAAGDLDAIPVVGALPGAKLVAKAARMVTRDQHHRPDLPALVVPRTPLNGPISARRHLSFGSLSLKDVKNVAKANGMSVNDVVMSLCTSAMRSWLRERDALPEAPLVVAVPVAVRRAKAKDLVGNQISAMVAPMPTNLPDPVERLQAVGTAMGRAKRRFALAPATWLQELCSLLPAPVTSLATPAIFRLAGMACPPVNLIVSNVPGPQFPLYMCGGRVLSYYPMSVLTDMSGGLNITCFSYDGMLDFGIVACPERVDDVWGLLEHLRTALDELLDERVGDEFRDGVGVDLVAR</sequence>
<gene>
    <name evidence="14" type="ORF">GCM10009850_005900</name>
</gene>
<keyword evidence="8" id="KW-0443">Lipid metabolism</keyword>
<keyword evidence="6" id="KW-0808">Transferase</keyword>
<dbReference type="Gene3D" id="3.30.559.10">
    <property type="entry name" value="Chloramphenicol acetyltransferase-like domain"/>
    <property type="match status" value="1"/>
</dbReference>
<dbReference type="InterPro" id="IPR009721">
    <property type="entry name" value="O-acyltransferase_WSD1_C"/>
</dbReference>
<keyword evidence="9" id="KW-0012">Acyltransferase</keyword>
<evidence type="ECO:0000256" key="7">
    <source>
        <dbReference type="ARBA" id="ARBA00022798"/>
    </source>
</evidence>
<feature type="region of interest" description="Disordered" evidence="11">
    <location>
        <begin position="164"/>
        <end position="253"/>
    </location>
</feature>
<evidence type="ECO:0000313" key="15">
    <source>
        <dbReference type="Proteomes" id="UP001499843"/>
    </source>
</evidence>
<feature type="domain" description="O-acyltransferase WSD1-like N-terminal" evidence="12">
    <location>
        <begin position="5"/>
        <end position="168"/>
    </location>
</feature>
<evidence type="ECO:0000256" key="6">
    <source>
        <dbReference type="ARBA" id="ARBA00022679"/>
    </source>
</evidence>
<dbReference type="RefSeq" id="WP_344470607.1">
    <property type="nucleotide sequence ID" value="NZ_BAAAQX010000001.1"/>
</dbReference>
<accession>A0ABN3C6J8</accession>
<dbReference type="PANTHER" id="PTHR31650">
    <property type="entry name" value="O-ACYLTRANSFERASE (WSD1-LIKE) FAMILY PROTEIN"/>
    <property type="match status" value="1"/>
</dbReference>
<evidence type="ECO:0000256" key="1">
    <source>
        <dbReference type="ARBA" id="ARBA00004771"/>
    </source>
</evidence>
<comment type="catalytic activity">
    <reaction evidence="10">
        <text>an acyl-CoA + a 1,2-diacyl-sn-glycerol = a triacyl-sn-glycerol + CoA</text>
        <dbReference type="Rhea" id="RHEA:10868"/>
        <dbReference type="ChEBI" id="CHEBI:17815"/>
        <dbReference type="ChEBI" id="CHEBI:57287"/>
        <dbReference type="ChEBI" id="CHEBI:58342"/>
        <dbReference type="ChEBI" id="CHEBI:64615"/>
        <dbReference type="EC" id="2.3.1.20"/>
    </reaction>
</comment>
<comment type="caution">
    <text evidence="14">The sequence shown here is derived from an EMBL/GenBank/DDBJ whole genome shotgun (WGS) entry which is preliminary data.</text>
</comment>
<keyword evidence="7" id="KW-0319">Glycerol metabolism</keyword>
<dbReference type="Pfam" id="PF06974">
    <property type="entry name" value="WS_DGAT_C"/>
    <property type="match status" value="1"/>
</dbReference>
<evidence type="ECO:0000256" key="3">
    <source>
        <dbReference type="ARBA" id="ARBA00009587"/>
    </source>
</evidence>
<dbReference type="InterPro" id="IPR023213">
    <property type="entry name" value="CAT-like_dom_sf"/>
</dbReference>
<evidence type="ECO:0000259" key="13">
    <source>
        <dbReference type="Pfam" id="PF06974"/>
    </source>
</evidence>
<evidence type="ECO:0000256" key="11">
    <source>
        <dbReference type="SAM" id="MobiDB-lite"/>
    </source>
</evidence>
<evidence type="ECO:0000256" key="10">
    <source>
        <dbReference type="ARBA" id="ARBA00048109"/>
    </source>
</evidence>
<feature type="domain" description="O-acyltransferase WSD1 C-terminal" evidence="13">
    <location>
        <begin position="401"/>
        <end position="550"/>
    </location>
</feature>
<dbReference type="EC" id="2.3.1.20" evidence="4"/>
<evidence type="ECO:0000256" key="8">
    <source>
        <dbReference type="ARBA" id="ARBA00023098"/>
    </source>
</evidence>